<dbReference type="Proteomes" id="UP000297716">
    <property type="component" value="Unassembled WGS sequence"/>
</dbReference>
<dbReference type="SUPFAM" id="SSF63570">
    <property type="entry name" value="PABC (PABP) domain"/>
    <property type="match status" value="1"/>
</dbReference>
<dbReference type="InterPro" id="IPR036053">
    <property type="entry name" value="PABP-dom"/>
</dbReference>
<organism evidence="4 5">
    <name type="scientific">Xylaria hypoxylon</name>
    <dbReference type="NCBI Taxonomy" id="37992"/>
    <lineage>
        <taxon>Eukaryota</taxon>
        <taxon>Fungi</taxon>
        <taxon>Dikarya</taxon>
        <taxon>Ascomycota</taxon>
        <taxon>Pezizomycotina</taxon>
        <taxon>Sordariomycetes</taxon>
        <taxon>Xylariomycetidae</taxon>
        <taxon>Xylariales</taxon>
        <taxon>Xylariaceae</taxon>
        <taxon>Xylaria</taxon>
    </lineage>
</organism>
<comment type="similarity">
    <text evidence="1">Belongs to the polyadenylate-binding protein type-1 family.</text>
</comment>
<comment type="caution">
    <text evidence="4">The sequence shown here is derived from an EMBL/GenBank/DDBJ whole genome shotgun (WGS) entry which is preliminary data.</text>
</comment>
<evidence type="ECO:0000313" key="5">
    <source>
        <dbReference type="Proteomes" id="UP000297716"/>
    </source>
</evidence>
<dbReference type="PANTHER" id="PTHR46276">
    <property type="entry name" value="E3 UBIQUITIN-PROTEIN LIGASE UBR5"/>
    <property type="match status" value="1"/>
</dbReference>
<dbReference type="GO" id="GO:0034450">
    <property type="term" value="F:ubiquitin-ubiquitin ligase activity"/>
    <property type="evidence" value="ECO:0007669"/>
    <property type="project" value="TreeGrafter"/>
</dbReference>
<accession>A0A4Z0YRS6</accession>
<evidence type="ECO:0000256" key="1">
    <source>
        <dbReference type="ARBA" id="ARBA00008557"/>
    </source>
</evidence>
<dbReference type="GO" id="GO:0005737">
    <property type="term" value="C:cytoplasm"/>
    <property type="evidence" value="ECO:0007669"/>
    <property type="project" value="TreeGrafter"/>
</dbReference>
<feature type="region of interest" description="Disordered" evidence="2">
    <location>
        <begin position="1"/>
        <end position="62"/>
    </location>
</feature>
<dbReference type="PANTHER" id="PTHR46276:SF1">
    <property type="entry name" value="E3 UBIQUITIN-PROTEIN LIGASE UBR5"/>
    <property type="match status" value="1"/>
</dbReference>
<feature type="compositionally biased region" description="Gly residues" evidence="2">
    <location>
        <begin position="16"/>
        <end position="40"/>
    </location>
</feature>
<dbReference type="AlphaFoldDB" id="A0A4Z0YRS6"/>
<dbReference type="EMBL" id="SKBN01000025">
    <property type="protein sequence ID" value="TGJ86617.1"/>
    <property type="molecule type" value="Genomic_DNA"/>
</dbReference>
<dbReference type="FunFam" id="1.10.1900.10:FF:000004">
    <property type="entry name" value="Polyadenylate-binding protein"/>
    <property type="match status" value="1"/>
</dbReference>
<reference evidence="4 5" key="1">
    <citation type="submission" date="2019-03" db="EMBL/GenBank/DDBJ databases">
        <title>Draft genome sequence of Xylaria hypoxylon DSM 108379, a ubiquitous saprotrophic-parasitic fungi on hardwood.</title>
        <authorList>
            <person name="Buettner E."/>
            <person name="Leonhardt S."/>
            <person name="Gebauer A.M."/>
            <person name="Liers C."/>
            <person name="Hofrichter M."/>
            <person name="Kellner H."/>
        </authorList>
    </citation>
    <scope>NUCLEOTIDE SEQUENCE [LARGE SCALE GENOMIC DNA]</scope>
    <source>
        <strain evidence="4 5">DSM 108379</strain>
    </source>
</reference>
<dbReference type="Gene3D" id="1.10.1900.10">
    <property type="entry name" value="c-terminal domain of poly(a) binding protein"/>
    <property type="match status" value="1"/>
</dbReference>
<evidence type="ECO:0000313" key="4">
    <source>
        <dbReference type="EMBL" id="TGJ86617.1"/>
    </source>
</evidence>
<evidence type="ECO:0000256" key="2">
    <source>
        <dbReference type="SAM" id="MobiDB-lite"/>
    </source>
</evidence>
<feature type="non-terminal residue" evidence="4">
    <location>
        <position position="1"/>
    </location>
</feature>
<dbReference type="SMART" id="SM00517">
    <property type="entry name" value="PolyA"/>
    <property type="match status" value="1"/>
</dbReference>
<keyword evidence="5" id="KW-1185">Reference proteome</keyword>
<evidence type="ECO:0000259" key="3">
    <source>
        <dbReference type="PROSITE" id="PS51309"/>
    </source>
</evidence>
<dbReference type="InterPro" id="IPR002004">
    <property type="entry name" value="PABP_HYD_C"/>
</dbReference>
<sequence>GPGAMPGYPPNSRQGGPAGRGGGNNRNGQQGGQFQQGGRGAPSQPVSNAPPATAPQELTQTSILQQQLQAHSGNPGHQKQMLGEAIFPKIAAIQPDLAGKITGMLLEMDNVELVQLVDDDAQLRAKVDEAMAVYDEYVKTNKDGEGASSEEKAEEKA</sequence>
<dbReference type="GO" id="GO:0000209">
    <property type="term" value="P:protein polyubiquitination"/>
    <property type="evidence" value="ECO:0007669"/>
    <property type="project" value="TreeGrafter"/>
</dbReference>
<dbReference type="GO" id="GO:0003723">
    <property type="term" value="F:RNA binding"/>
    <property type="evidence" value="ECO:0007669"/>
    <property type="project" value="InterPro"/>
</dbReference>
<gene>
    <name evidence="4" type="ORF">E0Z10_g2135</name>
</gene>
<proteinExistence type="inferred from homology"/>
<dbReference type="GO" id="GO:0005634">
    <property type="term" value="C:nucleus"/>
    <property type="evidence" value="ECO:0007669"/>
    <property type="project" value="TreeGrafter"/>
</dbReference>
<protein>
    <recommendedName>
        <fullName evidence="3">PABC domain-containing protein</fullName>
    </recommendedName>
</protein>
<feature type="domain" description="PABC" evidence="3">
    <location>
        <begin position="62"/>
        <end position="139"/>
    </location>
</feature>
<dbReference type="PROSITE" id="PS51309">
    <property type="entry name" value="PABC"/>
    <property type="match status" value="1"/>
</dbReference>
<dbReference type="STRING" id="37992.A0A4Z0YRS6"/>
<dbReference type="OrthoDB" id="19742at2759"/>
<name>A0A4Z0YRS6_9PEZI</name>
<dbReference type="Pfam" id="PF00658">
    <property type="entry name" value="MLLE"/>
    <property type="match status" value="1"/>
</dbReference>